<comment type="caution">
    <text evidence="1">The sequence shown here is derived from an EMBL/GenBank/DDBJ whole genome shotgun (WGS) entry which is preliminary data.</text>
</comment>
<dbReference type="InterPro" id="IPR035959">
    <property type="entry name" value="RutC-like_sf"/>
</dbReference>
<dbReference type="Gene3D" id="3.30.1330.40">
    <property type="entry name" value="RutC-like"/>
    <property type="match status" value="1"/>
</dbReference>
<dbReference type="RefSeq" id="WP_158291861.1">
    <property type="nucleotide sequence ID" value="NZ_NRSG01000020.1"/>
</dbReference>
<name>A0ABS1CT47_9PROT</name>
<keyword evidence="2" id="KW-1185">Reference proteome</keyword>
<organism evidence="1 2">
    <name type="scientific">Paracraurococcus ruber</name>
    <dbReference type="NCBI Taxonomy" id="77675"/>
    <lineage>
        <taxon>Bacteria</taxon>
        <taxon>Pseudomonadati</taxon>
        <taxon>Pseudomonadota</taxon>
        <taxon>Alphaproteobacteria</taxon>
        <taxon>Acetobacterales</taxon>
        <taxon>Roseomonadaceae</taxon>
        <taxon>Paracraurococcus</taxon>
    </lineage>
</organism>
<dbReference type="Pfam" id="PF01042">
    <property type="entry name" value="Ribonuc_L-PSP"/>
    <property type="match status" value="1"/>
</dbReference>
<protein>
    <recommendedName>
        <fullName evidence="3">RidA family protein</fullName>
    </recommendedName>
</protein>
<evidence type="ECO:0008006" key="3">
    <source>
        <dbReference type="Google" id="ProtNLM"/>
    </source>
</evidence>
<evidence type="ECO:0000313" key="1">
    <source>
        <dbReference type="EMBL" id="MBK1657534.1"/>
    </source>
</evidence>
<dbReference type="EMBL" id="NRSG01000020">
    <property type="protein sequence ID" value="MBK1657534.1"/>
    <property type="molecule type" value="Genomic_DNA"/>
</dbReference>
<dbReference type="SUPFAM" id="SSF55298">
    <property type="entry name" value="YjgF-like"/>
    <property type="match status" value="1"/>
</dbReference>
<gene>
    <name evidence="1" type="ORF">CKO45_04730</name>
</gene>
<reference evidence="1 2" key="1">
    <citation type="journal article" date="2020" name="Microorganisms">
        <title>Osmotic Adaptation and Compatible Solute Biosynthesis of Phototrophic Bacteria as Revealed from Genome Analyses.</title>
        <authorList>
            <person name="Imhoff J.F."/>
            <person name="Rahn T."/>
            <person name="Kunzel S."/>
            <person name="Keller A."/>
            <person name="Neulinger S.C."/>
        </authorList>
    </citation>
    <scope>NUCLEOTIDE SEQUENCE [LARGE SCALE GENOMIC DNA]</scope>
    <source>
        <strain evidence="1 2">DSM 15382</strain>
    </source>
</reference>
<dbReference type="CDD" id="cd00448">
    <property type="entry name" value="YjgF_YER057c_UK114_family"/>
    <property type="match status" value="1"/>
</dbReference>
<dbReference type="InterPro" id="IPR006175">
    <property type="entry name" value="YjgF/YER057c/UK114"/>
</dbReference>
<dbReference type="PANTHER" id="PTHR11803">
    <property type="entry name" value="2-IMINOBUTANOATE/2-IMINOPROPANOATE DEAMINASE RIDA"/>
    <property type="match status" value="1"/>
</dbReference>
<dbReference type="Proteomes" id="UP000697995">
    <property type="component" value="Unassembled WGS sequence"/>
</dbReference>
<sequence length="125" mass="12898">MTQARPLFPPARSVPLGGGAKLVFCSGITARGSAAAGGSVQDQARECLARLEKVLAAEGASFANLLKTTVWLSDMRLYDGFNEVRRTAFAGLAELPASTCVGGAQFTTPDTCIEVEAIAVLPGPA</sequence>
<proteinExistence type="predicted"/>
<dbReference type="PANTHER" id="PTHR11803:SF59">
    <property type="entry name" value="ENDORIBONUCLEASE"/>
    <property type="match status" value="1"/>
</dbReference>
<accession>A0ABS1CT47</accession>
<evidence type="ECO:0000313" key="2">
    <source>
        <dbReference type="Proteomes" id="UP000697995"/>
    </source>
</evidence>